<feature type="region of interest" description="Disordered" evidence="1">
    <location>
        <begin position="176"/>
        <end position="203"/>
    </location>
</feature>
<accession>A0A8I2YMM9</accession>
<protein>
    <submittedName>
        <fullName evidence="2">Uncharacterized protein</fullName>
    </submittedName>
</protein>
<sequence length="215" mass="24406">MPSKRLTVFLPEGIGIVSRFGKSSRRYVKVKNGSLQDGDILLQLTLKELGVIRKVSKKMRRRRPELFKDAKDQYDDLKDEFDRLAEAQDSTSWIKFLKRLEIRRDTHTLVDAGYELYITVKSTSEKLERVLLSSNSLVEEAEARQLSIIFSTGDIPENAKAKGFAFIVEDSELLDDEEVSNDDEEASDDDSIAPDDADNQITSTSCPYLFQKCAD</sequence>
<dbReference type="OrthoDB" id="2692489at2759"/>
<organism evidence="2 3">
    <name type="scientific">Boletus reticuloceps</name>
    <dbReference type="NCBI Taxonomy" id="495285"/>
    <lineage>
        <taxon>Eukaryota</taxon>
        <taxon>Fungi</taxon>
        <taxon>Dikarya</taxon>
        <taxon>Basidiomycota</taxon>
        <taxon>Agaricomycotina</taxon>
        <taxon>Agaricomycetes</taxon>
        <taxon>Agaricomycetidae</taxon>
        <taxon>Boletales</taxon>
        <taxon>Boletineae</taxon>
        <taxon>Boletaceae</taxon>
        <taxon>Boletoideae</taxon>
        <taxon>Boletus</taxon>
    </lineage>
</organism>
<comment type="caution">
    <text evidence="2">The sequence shown here is derived from an EMBL/GenBank/DDBJ whole genome shotgun (WGS) entry which is preliminary data.</text>
</comment>
<evidence type="ECO:0000313" key="3">
    <source>
        <dbReference type="Proteomes" id="UP000683000"/>
    </source>
</evidence>
<reference evidence="2" key="1">
    <citation type="submission" date="2021-03" db="EMBL/GenBank/DDBJ databases">
        <title>Evolutionary innovations through gain and loss of genes in the ectomycorrhizal Boletales.</title>
        <authorList>
            <person name="Wu G."/>
            <person name="Miyauchi S."/>
            <person name="Morin E."/>
            <person name="Yang Z.-L."/>
            <person name="Xu J."/>
            <person name="Martin F.M."/>
        </authorList>
    </citation>
    <scope>NUCLEOTIDE SEQUENCE</scope>
    <source>
        <strain evidence="2">BR01</strain>
    </source>
</reference>
<dbReference type="Proteomes" id="UP000683000">
    <property type="component" value="Unassembled WGS sequence"/>
</dbReference>
<gene>
    <name evidence="2" type="ORF">JVT61DRAFT_3224</name>
</gene>
<keyword evidence="3" id="KW-1185">Reference proteome</keyword>
<dbReference type="AlphaFoldDB" id="A0A8I2YMM9"/>
<evidence type="ECO:0000313" key="2">
    <source>
        <dbReference type="EMBL" id="KAG6375654.1"/>
    </source>
</evidence>
<name>A0A8I2YMM9_9AGAM</name>
<dbReference type="EMBL" id="JAGFBS010000014">
    <property type="protein sequence ID" value="KAG6375654.1"/>
    <property type="molecule type" value="Genomic_DNA"/>
</dbReference>
<proteinExistence type="predicted"/>
<evidence type="ECO:0000256" key="1">
    <source>
        <dbReference type="SAM" id="MobiDB-lite"/>
    </source>
</evidence>
<feature type="compositionally biased region" description="Acidic residues" evidence="1">
    <location>
        <begin position="176"/>
        <end position="198"/>
    </location>
</feature>